<dbReference type="InterPro" id="IPR002524">
    <property type="entry name" value="Cation_efflux"/>
</dbReference>
<keyword evidence="7" id="KW-0406">Ion transport</keyword>
<evidence type="ECO:0000256" key="9">
    <source>
        <dbReference type="SAM" id="MobiDB-lite"/>
    </source>
</evidence>
<feature type="compositionally biased region" description="Basic residues" evidence="9">
    <location>
        <begin position="47"/>
        <end position="57"/>
    </location>
</feature>
<dbReference type="SUPFAM" id="SSF161111">
    <property type="entry name" value="Cation efflux protein transmembrane domain-like"/>
    <property type="match status" value="1"/>
</dbReference>
<dbReference type="PANTHER" id="PTHR11562:SF84">
    <property type="entry name" value="LD05335P"/>
    <property type="match status" value="1"/>
</dbReference>
<gene>
    <name evidence="13" type="ORF">FF38_10555</name>
</gene>
<dbReference type="Pfam" id="PF16916">
    <property type="entry name" value="ZT_dimer"/>
    <property type="match status" value="1"/>
</dbReference>
<dbReference type="Proteomes" id="UP000037069">
    <property type="component" value="Unassembled WGS sequence"/>
</dbReference>
<evidence type="ECO:0000256" key="8">
    <source>
        <dbReference type="ARBA" id="ARBA00023136"/>
    </source>
</evidence>
<organism evidence="13 14">
    <name type="scientific">Lucilia cuprina</name>
    <name type="common">Green bottle fly</name>
    <name type="synonym">Australian sheep blowfly</name>
    <dbReference type="NCBI Taxonomy" id="7375"/>
    <lineage>
        <taxon>Eukaryota</taxon>
        <taxon>Metazoa</taxon>
        <taxon>Ecdysozoa</taxon>
        <taxon>Arthropoda</taxon>
        <taxon>Hexapoda</taxon>
        <taxon>Insecta</taxon>
        <taxon>Pterygota</taxon>
        <taxon>Neoptera</taxon>
        <taxon>Endopterygota</taxon>
        <taxon>Diptera</taxon>
        <taxon>Brachycera</taxon>
        <taxon>Muscomorpha</taxon>
        <taxon>Oestroidea</taxon>
        <taxon>Calliphoridae</taxon>
        <taxon>Luciliinae</taxon>
        <taxon>Lucilia</taxon>
    </lineage>
</organism>
<evidence type="ECO:0000256" key="10">
    <source>
        <dbReference type="SAM" id="Phobius"/>
    </source>
</evidence>
<proteinExistence type="inferred from homology"/>
<dbReference type="OMA" id="AHILHIH"/>
<keyword evidence="6 10" id="KW-1133">Transmembrane helix</keyword>
<dbReference type="Pfam" id="PF01545">
    <property type="entry name" value="Cation_efflux"/>
    <property type="match status" value="1"/>
</dbReference>
<dbReference type="Gene3D" id="1.20.1510.10">
    <property type="entry name" value="Cation efflux protein transmembrane domain"/>
    <property type="match status" value="1"/>
</dbReference>
<feature type="transmembrane region" description="Helical" evidence="10">
    <location>
        <begin position="300"/>
        <end position="323"/>
    </location>
</feature>
<comment type="caution">
    <text evidence="13">The sequence shown here is derived from an EMBL/GenBank/DDBJ whole genome shotgun (WGS) entry which is preliminary data.</text>
</comment>
<dbReference type="InterPro" id="IPR027469">
    <property type="entry name" value="Cation_efflux_TMD_sf"/>
</dbReference>
<dbReference type="OrthoDB" id="9944568at2759"/>
<evidence type="ECO:0000313" key="14">
    <source>
        <dbReference type="Proteomes" id="UP000037069"/>
    </source>
</evidence>
<evidence type="ECO:0008006" key="15">
    <source>
        <dbReference type="Google" id="ProtNLM"/>
    </source>
</evidence>
<dbReference type="NCBIfam" id="TIGR01297">
    <property type="entry name" value="CDF"/>
    <property type="match status" value="1"/>
</dbReference>
<protein>
    <recommendedName>
        <fullName evidence="15">Zinc transporter 2</fullName>
    </recommendedName>
</protein>
<accession>A0A0L0CKK5</accession>
<keyword evidence="3" id="KW-0813">Transport</keyword>
<dbReference type="EMBL" id="JRES01000352">
    <property type="protein sequence ID" value="KNC31999.1"/>
    <property type="molecule type" value="Genomic_DNA"/>
</dbReference>
<dbReference type="InterPro" id="IPR058533">
    <property type="entry name" value="Cation_efflux_TM"/>
</dbReference>
<evidence type="ECO:0000313" key="13">
    <source>
        <dbReference type="EMBL" id="KNC31999.1"/>
    </source>
</evidence>
<feature type="transmembrane region" description="Helical" evidence="10">
    <location>
        <begin position="489"/>
        <end position="512"/>
    </location>
</feature>
<comment type="subcellular location">
    <subcellularLocation>
        <location evidence="1">Membrane</location>
        <topology evidence="1">Multi-pass membrane protein</topology>
    </subcellularLocation>
</comment>
<keyword evidence="8 10" id="KW-0472">Membrane</keyword>
<keyword evidence="4 10" id="KW-0812">Transmembrane</keyword>
<dbReference type="GO" id="GO:0005385">
    <property type="term" value="F:zinc ion transmembrane transporter activity"/>
    <property type="evidence" value="ECO:0007669"/>
    <property type="project" value="TreeGrafter"/>
</dbReference>
<evidence type="ECO:0000256" key="3">
    <source>
        <dbReference type="ARBA" id="ARBA00022448"/>
    </source>
</evidence>
<dbReference type="AlphaFoldDB" id="A0A0L0CKK5"/>
<evidence type="ECO:0000256" key="4">
    <source>
        <dbReference type="ARBA" id="ARBA00022692"/>
    </source>
</evidence>
<feature type="domain" description="Cation efflux protein cytoplasmic" evidence="12">
    <location>
        <begin position="526"/>
        <end position="599"/>
    </location>
</feature>
<feature type="compositionally biased region" description="Basic residues" evidence="9">
    <location>
        <begin position="369"/>
        <end position="395"/>
    </location>
</feature>
<feature type="transmembrane region" description="Helical" evidence="10">
    <location>
        <begin position="260"/>
        <end position="279"/>
    </location>
</feature>
<feature type="region of interest" description="Disordered" evidence="9">
    <location>
        <begin position="45"/>
        <end position="70"/>
    </location>
</feature>
<sequence length="602" mass="66866">MSKYHILKNSDFHNHNDDSITTNASDTITTVSPLTDHEENFGLFNRKGGHYHQHHHHSTDQDQLRHENSGHKLKHHIQKIFYDDDDDDVVADNLYSHDHSDLLLVSDNHVEDLIQYNNNNIIDNKKQNIYTNNNSGSNDNNTPSTTGKIIFTNTNNLMTPLDSAATAADEFTMEIPLLQQNFNSNNNNEERRNNFAHKQQYDFECVCLCNQKGFASNLKTNSTKSAKSKILWAIVLCCIFMVVEFLGGYLAGSLAIMTDAAHLASDCISFVIGLVAIWLGSKPPDAKMSFGYKRFEVMGAIVSILGIWILTATLVLVAIQRIYSNDYDLDANTMMTISGIGILINIIMIFILHTSVLDLPAGSIGSSHGHSHSHNHNGHHHGHSHSHSTNLHRRHSNDSGQLYTEFATRSLLPTDSDADATDAIDTGGATSMELSSAPMVLNGNLSKHQQDGNDNNLNLRAAMIHVIGDLVQSFGVFLASVLIKIFPKAVFLDPLCTLLFSIIVIMTTINLFKESMHLIMDSVPQGLSIDDLEMDLLNIEGVKSVHHLNVWNHTSNYSILMVHLVIDILTDSNTVLMKATQLAGSAKYNIKHSTIQIERVTS</sequence>
<feature type="region of interest" description="Disordered" evidence="9">
    <location>
        <begin position="366"/>
        <end position="396"/>
    </location>
</feature>
<keyword evidence="5" id="KW-0864">Zinc transport</keyword>
<dbReference type="InterPro" id="IPR027470">
    <property type="entry name" value="Cation_efflux_CTD"/>
</dbReference>
<comment type="similarity">
    <text evidence="2">Belongs to the cation diffusion facilitator (CDF) transporter (TC 2.A.4) family. SLC30A subfamily.</text>
</comment>
<keyword evidence="14" id="KW-1185">Reference proteome</keyword>
<evidence type="ECO:0000256" key="2">
    <source>
        <dbReference type="ARBA" id="ARBA00008873"/>
    </source>
</evidence>
<feature type="compositionally biased region" description="Basic and acidic residues" evidence="9">
    <location>
        <begin position="58"/>
        <end position="70"/>
    </location>
</feature>
<evidence type="ECO:0000259" key="11">
    <source>
        <dbReference type="Pfam" id="PF01545"/>
    </source>
</evidence>
<dbReference type="STRING" id="7375.A0A0L0CKK5"/>
<dbReference type="GO" id="GO:0005886">
    <property type="term" value="C:plasma membrane"/>
    <property type="evidence" value="ECO:0007669"/>
    <property type="project" value="TreeGrafter"/>
</dbReference>
<evidence type="ECO:0000256" key="1">
    <source>
        <dbReference type="ARBA" id="ARBA00004141"/>
    </source>
</evidence>
<evidence type="ECO:0000259" key="12">
    <source>
        <dbReference type="Pfam" id="PF16916"/>
    </source>
</evidence>
<reference evidence="13 14" key="1">
    <citation type="journal article" date="2015" name="Nat. Commun.">
        <title>Lucilia cuprina genome unlocks parasitic fly biology to underpin future interventions.</title>
        <authorList>
            <person name="Anstead C.A."/>
            <person name="Korhonen P.K."/>
            <person name="Young N.D."/>
            <person name="Hall R.S."/>
            <person name="Jex A.R."/>
            <person name="Murali S.C."/>
            <person name="Hughes D.S."/>
            <person name="Lee S.F."/>
            <person name="Perry T."/>
            <person name="Stroehlein A.J."/>
            <person name="Ansell B.R."/>
            <person name="Breugelmans B."/>
            <person name="Hofmann A."/>
            <person name="Qu J."/>
            <person name="Dugan S."/>
            <person name="Lee S.L."/>
            <person name="Chao H."/>
            <person name="Dinh H."/>
            <person name="Han Y."/>
            <person name="Doddapaneni H.V."/>
            <person name="Worley K.C."/>
            <person name="Muzny D.M."/>
            <person name="Ioannidis P."/>
            <person name="Waterhouse R.M."/>
            <person name="Zdobnov E.M."/>
            <person name="James P.J."/>
            <person name="Bagnall N.H."/>
            <person name="Kotze A.C."/>
            <person name="Gibbs R.A."/>
            <person name="Richards S."/>
            <person name="Batterham P."/>
            <person name="Gasser R.B."/>
        </authorList>
    </citation>
    <scope>NUCLEOTIDE SEQUENCE [LARGE SCALE GENOMIC DNA]</scope>
    <source>
        <strain evidence="13 14">LS</strain>
        <tissue evidence="13">Full body</tissue>
    </source>
</reference>
<dbReference type="PANTHER" id="PTHR11562">
    <property type="entry name" value="CATION EFFLUX PROTEIN/ ZINC TRANSPORTER"/>
    <property type="match status" value="1"/>
</dbReference>
<feature type="transmembrane region" description="Helical" evidence="10">
    <location>
        <begin position="462"/>
        <end position="483"/>
    </location>
</feature>
<name>A0A0L0CKK5_LUCCU</name>
<keyword evidence="5" id="KW-0862">Zinc</keyword>
<evidence type="ECO:0000256" key="7">
    <source>
        <dbReference type="ARBA" id="ARBA00023065"/>
    </source>
</evidence>
<dbReference type="GO" id="GO:0010043">
    <property type="term" value="P:response to zinc ion"/>
    <property type="evidence" value="ECO:0007669"/>
    <property type="project" value="TreeGrafter"/>
</dbReference>
<feature type="domain" description="Cation efflux protein transmembrane" evidence="11">
    <location>
        <begin position="231"/>
        <end position="520"/>
    </location>
</feature>
<evidence type="ECO:0000256" key="5">
    <source>
        <dbReference type="ARBA" id="ARBA00022906"/>
    </source>
</evidence>
<feature type="transmembrane region" description="Helical" evidence="10">
    <location>
        <begin position="230"/>
        <end position="254"/>
    </location>
</feature>
<evidence type="ECO:0000256" key="6">
    <source>
        <dbReference type="ARBA" id="ARBA00022989"/>
    </source>
</evidence>
<dbReference type="InterPro" id="IPR050681">
    <property type="entry name" value="CDF/SLC30A"/>
</dbReference>
<feature type="transmembrane region" description="Helical" evidence="10">
    <location>
        <begin position="335"/>
        <end position="357"/>
    </location>
</feature>